<evidence type="ECO:0000313" key="1">
    <source>
        <dbReference type="EMBL" id="QPB12033.1"/>
    </source>
</evidence>
<dbReference type="EMBL" id="MW057856">
    <property type="protein sequence ID" value="QPB12033.1"/>
    <property type="molecule type" value="Genomic_DNA"/>
</dbReference>
<dbReference type="GeneID" id="77951496"/>
<dbReference type="KEGG" id="vg:77951496"/>
<reference evidence="1" key="1">
    <citation type="submission" date="2020-10" db="EMBL/GenBank/DDBJ databases">
        <title>Novel bacteriophages targeting Providencia spp. as potential agents for phage therapy.</title>
        <authorList>
            <person name="Rakov C."/>
            <person name="Alkalay-Oren S."/>
            <person name="Coppenhagen-Glazer S."/>
            <person name="Hazan R."/>
        </authorList>
    </citation>
    <scope>NUCLEOTIDE SEQUENCE</scope>
</reference>
<dbReference type="RefSeq" id="YP_010675174.1">
    <property type="nucleotide sequence ID" value="NC_071000.1"/>
</dbReference>
<name>A0A873WHK3_9CAUD</name>
<protein>
    <submittedName>
        <fullName evidence="1">Uncharacterized protein</fullName>
    </submittedName>
</protein>
<organism evidence="1 2">
    <name type="scientific">Providencia phage PSTCR4</name>
    <dbReference type="NCBI Taxonomy" id="2783546"/>
    <lineage>
        <taxon>Viruses</taxon>
        <taxon>Duplodnaviria</taxon>
        <taxon>Heunggongvirae</taxon>
        <taxon>Uroviricota</taxon>
        <taxon>Caudoviricetes</taxon>
        <taxon>Craquatrovirus</taxon>
        <taxon>Craquatrovirus PSTCR4</taxon>
    </lineage>
</organism>
<sequence>MGNSLIKHLRQPTSNSCVITCIAMAAGLTQEQLDKDFATGGELKQLHDAFALNPSVDVLIPYLRSKRIGFALPNYDAFVTDDFYEGWNYLLIVPSLGVIQGKLHCVLLECPEGRYPVLHDPAMGVSGARYYINKIDPIENGLQVRLDSWVIALGVFK</sequence>
<keyword evidence="2" id="KW-1185">Reference proteome</keyword>
<accession>A0A873WHK3</accession>
<evidence type="ECO:0000313" key="2">
    <source>
        <dbReference type="Proteomes" id="UP000662885"/>
    </source>
</evidence>
<proteinExistence type="predicted"/>
<dbReference type="Proteomes" id="UP000662885">
    <property type="component" value="Segment"/>
</dbReference>